<accession>A0A2N1JCE6</accession>
<evidence type="ECO:0000256" key="1">
    <source>
        <dbReference type="SAM" id="MobiDB-lite"/>
    </source>
</evidence>
<dbReference type="OrthoDB" id="3366529at2759"/>
<dbReference type="Proteomes" id="UP000232875">
    <property type="component" value="Unassembled WGS sequence"/>
</dbReference>
<dbReference type="AlphaFoldDB" id="A0A2N1JCE6"/>
<gene>
    <name evidence="2" type="ORF">MVES_002239</name>
</gene>
<keyword evidence="3" id="KW-1185">Reference proteome</keyword>
<dbReference type="EMBL" id="KZ454990">
    <property type="protein sequence ID" value="PKI84202.1"/>
    <property type="molecule type" value="Genomic_DNA"/>
</dbReference>
<evidence type="ECO:0000313" key="3">
    <source>
        <dbReference type="Proteomes" id="UP000232875"/>
    </source>
</evidence>
<evidence type="ECO:0000313" key="2">
    <source>
        <dbReference type="EMBL" id="PKI84202.1"/>
    </source>
</evidence>
<organism evidence="2 3">
    <name type="scientific">Malassezia vespertilionis</name>
    <dbReference type="NCBI Taxonomy" id="2020962"/>
    <lineage>
        <taxon>Eukaryota</taxon>
        <taxon>Fungi</taxon>
        <taxon>Dikarya</taxon>
        <taxon>Basidiomycota</taxon>
        <taxon>Ustilaginomycotina</taxon>
        <taxon>Malasseziomycetes</taxon>
        <taxon>Malasseziales</taxon>
        <taxon>Malasseziaceae</taxon>
        <taxon>Malassezia</taxon>
    </lineage>
</organism>
<proteinExistence type="predicted"/>
<feature type="region of interest" description="Disordered" evidence="1">
    <location>
        <begin position="14"/>
        <end position="35"/>
    </location>
</feature>
<protein>
    <submittedName>
        <fullName evidence="2">Uncharacterized protein</fullName>
    </submittedName>
</protein>
<reference evidence="2 3" key="1">
    <citation type="submission" date="2017-10" db="EMBL/GenBank/DDBJ databases">
        <title>A novel species of cold-tolerant Malassezia isolated from bats.</title>
        <authorList>
            <person name="Lorch J.M."/>
            <person name="Palmer J.M."/>
            <person name="Vanderwolf K.J."/>
            <person name="Schmidt K.Z."/>
            <person name="Verant M.L."/>
            <person name="Weller T.J."/>
            <person name="Blehert D.S."/>
        </authorList>
    </citation>
    <scope>NUCLEOTIDE SEQUENCE [LARGE SCALE GENOMIC DNA]</scope>
    <source>
        <strain evidence="2 3">NWHC:44797-103</strain>
    </source>
</reference>
<name>A0A2N1JCE6_9BASI</name>
<sequence>MAKQLSSRVQGLKFMQRGAARTSSPPSAAACEEDRSVCQETADPAQEQWVLPTQFRACTNTTALPKNDWNAWLFDAYEEKPKALNRRRTFGNVASADSVRKSAD</sequence>